<dbReference type="PANTHER" id="PTHR43280">
    <property type="entry name" value="ARAC-FAMILY TRANSCRIPTIONAL REGULATOR"/>
    <property type="match status" value="1"/>
</dbReference>
<evidence type="ECO:0000256" key="3">
    <source>
        <dbReference type="ARBA" id="ARBA00023163"/>
    </source>
</evidence>
<dbReference type="GO" id="GO:0003700">
    <property type="term" value="F:DNA-binding transcription factor activity"/>
    <property type="evidence" value="ECO:0007669"/>
    <property type="project" value="InterPro"/>
</dbReference>
<dbReference type="PROSITE" id="PS01124">
    <property type="entry name" value="HTH_ARAC_FAMILY_2"/>
    <property type="match status" value="1"/>
</dbReference>
<dbReference type="InterPro" id="IPR009057">
    <property type="entry name" value="Homeodomain-like_sf"/>
</dbReference>
<dbReference type="SMART" id="SM00342">
    <property type="entry name" value="HTH_ARAC"/>
    <property type="match status" value="1"/>
</dbReference>
<evidence type="ECO:0000259" key="4">
    <source>
        <dbReference type="PROSITE" id="PS01124"/>
    </source>
</evidence>
<evidence type="ECO:0000313" key="6">
    <source>
        <dbReference type="Proteomes" id="UP001200642"/>
    </source>
</evidence>
<evidence type="ECO:0000256" key="2">
    <source>
        <dbReference type="ARBA" id="ARBA00023125"/>
    </source>
</evidence>
<dbReference type="CDD" id="cd06976">
    <property type="entry name" value="cupin_MtlR-like_N"/>
    <property type="match status" value="1"/>
</dbReference>
<dbReference type="PANTHER" id="PTHR43280:SF27">
    <property type="entry name" value="TRANSCRIPTIONAL REGULATOR MTLR"/>
    <property type="match status" value="1"/>
</dbReference>
<name>A0AAE3EV15_9FLAO</name>
<accession>A0AAE3EV15</accession>
<dbReference type="EMBL" id="JAIRBC010000018">
    <property type="protein sequence ID" value="MCG2461630.1"/>
    <property type="molecule type" value="Genomic_DNA"/>
</dbReference>
<dbReference type="GO" id="GO:0043565">
    <property type="term" value="F:sequence-specific DNA binding"/>
    <property type="evidence" value="ECO:0007669"/>
    <property type="project" value="InterPro"/>
</dbReference>
<dbReference type="Gene3D" id="1.10.10.60">
    <property type="entry name" value="Homeodomain-like"/>
    <property type="match status" value="2"/>
</dbReference>
<dbReference type="Gene3D" id="2.60.120.10">
    <property type="entry name" value="Jelly Rolls"/>
    <property type="match status" value="1"/>
</dbReference>
<dbReference type="InterPro" id="IPR014710">
    <property type="entry name" value="RmlC-like_jellyroll"/>
</dbReference>
<feature type="domain" description="HTH araC/xylS-type" evidence="4">
    <location>
        <begin position="187"/>
        <end position="286"/>
    </location>
</feature>
<dbReference type="Proteomes" id="UP001200642">
    <property type="component" value="Unassembled WGS sequence"/>
</dbReference>
<dbReference type="InterPro" id="IPR018062">
    <property type="entry name" value="HTH_AraC-typ_CS"/>
</dbReference>
<dbReference type="SUPFAM" id="SSF46689">
    <property type="entry name" value="Homeodomain-like"/>
    <property type="match status" value="2"/>
</dbReference>
<comment type="caution">
    <text evidence="5">The sequence shown here is derived from an EMBL/GenBank/DDBJ whole genome shotgun (WGS) entry which is preliminary data.</text>
</comment>
<dbReference type="InterPro" id="IPR011051">
    <property type="entry name" value="RmlC_Cupin_sf"/>
</dbReference>
<keyword evidence="6" id="KW-1185">Reference proteome</keyword>
<evidence type="ECO:0000256" key="1">
    <source>
        <dbReference type="ARBA" id="ARBA00023015"/>
    </source>
</evidence>
<sequence>MISHFIKRNNKIHIQSFSVRHDRLPHFLQLWHHHHELELVLVIRGEGTRFIGDSMDPFGPGDLVLLGDYLPHRWLNSPEYFDGRGLIAEGIIIHFERSFLANALYDIVEFDSLLNLVKASDRGIVFKGSSRSEAPARIYKILDTVPGITRMIYLLDLLRILAEEKEFEFITSPGYIDSIYEKDVKLRKVNDYVMNNFQSAISLRDVADEVCMNEAAFCRYFKKATNTTFFTYLTEIRIGYACKLLQANNNDTIAGICYESGFNNLSNFNQKFKQYTGYTPSTYIEMSK</sequence>
<proteinExistence type="predicted"/>
<organism evidence="5 6">
    <name type="scientific">Cerina litoralis</name>
    <dbReference type="NCBI Taxonomy" id="2874477"/>
    <lineage>
        <taxon>Bacteria</taxon>
        <taxon>Pseudomonadati</taxon>
        <taxon>Bacteroidota</taxon>
        <taxon>Flavobacteriia</taxon>
        <taxon>Flavobacteriales</taxon>
        <taxon>Flavobacteriaceae</taxon>
        <taxon>Cerina</taxon>
    </lineage>
</organism>
<dbReference type="Pfam" id="PF12833">
    <property type="entry name" value="HTH_18"/>
    <property type="match status" value="1"/>
</dbReference>
<dbReference type="PROSITE" id="PS00041">
    <property type="entry name" value="HTH_ARAC_FAMILY_1"/>
    <property type="match status" value="1"/>
</dbReference>
<gene>
    <name evidence="5" type="ORF">K8352_12790</name>
</gene>
<keyword evidence="1" id="KW-0805">Transcription regulation</keyword>
<keyword evidence="3" id="KW-0804">Transcription</keyword>
<dbReference type="AlphaFoldDB" id="A0AAE3EV15"/>
<protein>
    <submittedName>
        <fullName evidence="5">Helix-turn-helix domain-containing protein</fullName>
    </submittedName>
</protein>
<keyword evidence="2" id="KW-0238">DNA-binding</keyword>
<evidence type="ECO:0000313" key="5">
    <source>
        <dbReference type="EMBL" id="MCG2461630.1"/>
    </source>
</evidence>
<reference evidence="5" key="1">
    <citation type="submission" date="2023-02" db="EMBL/GenBank/DDBJ databases">
        <title>Genome of Flavobacteriaceae gen. nov. sp. strain F89.</title>
        <authorList>
            <person name="Wang Y."/>
        </authorList>
    </citation>
    <scope>NUCLEOTIDE SEQUENCE</scope>
    <source>
        <strain evidence="5">F89</strain>
    </source>
</reference>
<dbReference type="InterPro" id="IPR018060">
    <property type="entry name" value="HTH_AraC"/>
</dbReference>
<dbReference type="SUPFAM" id="SSF51182">
    <property type="entry name" value="RmlC-like cupins"/>
    <property type="match status" value="1"/>
</dbReference>